<dbReference type="NCBIfam" id="NF037995">
    <property type="entry name" value="TRAP_S1"/>
    <property type="match status" value="1"/>
</dbReference>
<sequence length="337" mass="36946">MKRLVLKTLITAMAVTAWGISFAQDVKERTIKIAFSQSDSHPQGLGAQKFADLVASKSGGKLKVNLFSSGKLGGDLQVISSLQGGTVEMLITTPGLLAGMVKDFEAVDLPFMFQSPEEALAVLDGPFGKKLYSKIPEKGLIGMAYWDFGFRNVTNSKRPITKMEDLSGLKLRVVPAAMYVDLFKGLGANASPLPWPELYGALEQKAFDGQENPASAIAAAKFFEVQSYLSLTKHTYNAQAVLASKRFWDQLSSAEQKILQDAMSEATPYQRQVSRAYDESSLDVLRKEGMKVNDISPSERNRMRVALKDVIEKHSAPIRATVDDLNVELAKYRAAAK</sequence>
<evidence type="ECO:0000313" key="5">
    <source>
        <dbReference type="EMBL" id="PUE60201.1"/>
    </source>
</evidence>
<dbReference type="Proteomes" id="UP000251341">
    <property type="component" value="Unassembled WGS sequence"/>
</dbReference>
<dbReference type="NCBIfam" id="TIGR00787">
    <property type="entry name" value="dctP"/>
    <property type="match status" value="1"/>
</dbReference>
<evidence type="ECO:0000256" key="1">
    <source>
        <dbReference type="ARBA" id="ARBA00009023"/>
    </source>
</evidence>
<reference evidence="5 6" key="1">
    <citation type="submission" date="2017-04" db="EMBL/GenBank/DDBJ databases">
        <title>Unexpected and diverse lifestyles within the genus Limnohabitans.</title>
        <authorList>
            <person name="Kasalicky V."/>
            <person name="Mehrshad M."/>
            <person name="Andrei S.-A."/>
            <person name="Salcher M."/>
            <person name="Kratochvilova H."/>
            <person name="Simek K."/>
            <person name="Ghai R."/>
        </authorList>
    </citation>
    <scope>NUCLEOTIDE SEQUENCE [LARGE SCALE GENOMIC DNA]</scope>
    <source>
        <strain evidence="5 6">MWH-C5</strain>
    </source>
</reference>
<evidence type="ECO:0000256" key="4">
    <source>
        <dbReference type="SAM" id="SignalP"/>
    </source>
</evidence>
<organism evidence="5 6">
    <name type="scientific">Limnohabitans curvus</name>
    <dbReference type="NCBI Taxonomy" id="323423"/>
    <lineage>
        <taxon>Bacteria</taxon>
        <taxon>Pseudomonadati</taxon>
        <taxon>Pseudomonadota</taxon>
        <taxon>Betaproteobacteria</taxon>
        <taxon>Burkholderiales</taxon>
        <taxon>Comamonadaceae</taxon>
        <taxon>Limnohabitans</taxon>
    </lineage>
</organism>
<dbReference type="Pfam" id="PF03480">
    <property type="entry name" value="DctP"/>
    <property type="match status" value="1"/>
</dbReference>
<dbReference type="PIRSF" id="PIRSF006470">
    <property type="entry name" value="DctB"/>
    <property type="match status" value="1"/>
</dbReference>
<accession>A0A315ESI1</accession>
<dbReference type="Gene3D" id="3.40.190.170">
    <property type="entry name" value="Bacterial extracellular solute-binding protein, family 7"/>
    <property type="match status" value="1"/>
</dbReference>
<dbReference type="RefSeq" id="WP_108402529.1">
    <property type="nucleotide sequence ID" value="NZ_NESP01000001.1"/>
</dbReference>
<dbReference type="GO" id="GO:0030288">
    <property type="term" value="C:outer membrane-bounded periplasmic space"/>
    <property type="evidence" value="ECO:0007669"/>
    <property type="project" value="InterPro"/>
</dbReference>
<comment type="similarity">
    <text evidence="1">Belongs to the bacterial solute-binding protein 7 family.</text>
</comment>
<dbReference type="InterPro" id="IPR004682">
    <property type="entry name" value="TRAP_DctP"/>
</dbReference>
<feature type="signal peptide" evidence="4">
    <location>
        <begin position="1"/>
        <end position="23"/>
    </location>
</feature>
<evidence type="ECO:0000313" key="6">
    <source>
        <dbReference type="Proteomes" id="UP000251341"/>
    </source>
</evidence>
<keyword evidence="3 4" id="KW-0732">Signal</keyword>
<name>A0A315ESI1_9BURK</name>
<evidence type="ECO:0000256" key="3">
    <source>
        <dbReference type="ARBA" id="ARBA00022729"/>
    </source>
</evidence>
<feature type="chain" id="PRO_5016352161" evidence="4">
    <location>
        <begin position="24"/>
        <end position="337"/>
    </location>
</feature>
<dbReference type="GO" id="GO:0055085">
    <property type="term" value="P:transmembrane transport"/>
    <property type="evidence" value="ECO:0007669"/>
    <property type="project" value="InterPro"/>
</dbReference>
<evidence type="ECO:0000256" key="2">
    <source>
        <dbReference type="ARBA" id="ARBA00022448"/>
    </source>
</evidence>
<dbReference type="PANTHER" id="PTHR33376:SF7">
    <property type="entry name" value="C4-DICARBOXYLATE-BINDING PROTEIN DCTB"/>
    <property type="match status" value="1"/>
</dbReference>
<dbReference type="InterPro" id="IPR018389">
    <property type="entry name" value="DctP_fam"/>
</dbReference>
<dbReference type="EMBL" id="NESP01000001">
    <property type="protein sequence ID" value="PUE60201.1"/>
    <property type="molecule type" value="Genomic_DNA"/>
</dbReference>
<dbReference type="AlphaFoldDB" id="A0A315ESI1"/>
<dbReference type="InterPro" id="IPR038404">
    <property type="entry name" value="TRAP_DctP_sf"/>
</dbReference>
<keyword evidence="2" id="KW-0813">Transport</keyword>
<protein>
    <submittedName>
        <fullName evidence="5">ABC transporter substrate-binding protein</fullName>
    </submittedName>
</protein>
<proteinExistence type="inferred from homology"/>
<gene>
    <name evidence="5" type="ORF">B9Z44_11850</name>
</gene>
<comment type="caution">
    <text evidence="5">The sequence shown here is derived from an EMBL/GenBank/DDBJ whole genome shotgun (WGS) entry which is preliminary data.</text>
</comment>
<dbReference type="CDD" id="cd13679">
    <property type="entry name" value="PBP2_TRAP_YiaO_like"/>
    <property type="match status" value="1"/>
</dbReference>
<keyword evidence="6" id="KW-1185">Reference proteome</keyword>
<dbReference type="PANTHER" id="PTHR33376">
    <property type="match status" value="1"/>
</dbReference>